<keyword evidence="4" id="KW-0560">Oxidoreductase</keyword>
<keyword evidence="2" id="KW-0479">Metal-binding</keyword>
<keyword evidence="8" id="KW-1185">Reference proteome</keyword>
<evidence type="ECO:0000259" key="6">
    <source>
        <dbReference type="Pfam" id="PF02668"/>
    </source>
</evidence>
<dbReference type="Pfam" id="PF02668">
    <property type="entry name" value="TauD"/>
    <property type="match status" value="1"/>
</dbReference>
<evidence type="ECO:0000313" key="8">
    <source>
        <dbReference type="Proteomes" id="UP001150941"/>
    </source>
</evidence>
<dbReference type="SUPFAM" id="SSF51197">
    <property type="entry name" value="Clavaminate synthase-like"/>
    <property type="match status" value="1"/>
</dbReference>
<dbReference type="AlphaFoldDB" id="A0A9W9TL59"/>
<evidence type="ECO:0000256" key="4">
    <source>
        <dbReference type="ARBA" id="ARBA00023002"/>
    </source>
</evidence>
<evidence type="ECO:0000313" key="7">
    <source>
        <dbReference type="EMBL" id="KAJ5225230.1"/>
    </source>
</evidence>
<dbReference type="InterPro" id="IPR042098">
    <property type="entry name" value="TauD-like_sf"/>
</dbReference>
<dbReference type="Proteomes" id="UP001150941">
    <property type="component" value="Unassembled WGS sequence"/>
</dbReference>
<dbReference type="RefSeq" id="XP_058328641.1">
    <property type="nucleotide sequence ID" value="XM_058475751.1"/>
</dbReference>
<dbReference type="PANTHER" id="PTHR43779:SF3">
    <property type="entry name" value="(3R)-3-[(CARBOXYMETHYL)AMINO]FATTY ACID OXYGENASE_DECARBOXYLASE"/>
    <property type="match status" value="1"/>
</dbReference>
<name>A0A9W9TL59_9EURO</name>
<proteinExistence type="inferred from homology"/>
<dbReference type="GO" id="GO:0046872">
    <property type="term" value="F:metal ion binding"/>
    <property type="evidence" value="ECO:0007669"/>
    <property type="project" value="UniProtKB-KW"/>
</dbReference>
<dbReference type="GO" id="GO:0051213">
    <property type="term" value="F:dioxygenase activity"/>
    <property type="evidence" value="ECO:0007669"/>
    <property type="project" value="UniProtKB-KW"/>
</dbReference>
<feature type="domain" description="TauD/TfdA-like" evidence="6">
    <location>
        <begin position="7"/>
        <end position="291"/>
    </location>
</feature>
<sequence>MFKHISIEELHPTFGAEVSGVDFSKSLDDEVFEEIKQAIYKYGVLVFRDTGITDELHVEFGERFGEIEDASPFVKDGKYRLSDTRLFDLSNMDADGNIVVPETLHGVWNKGNTIFHTDLSYNPHRAGISILAAHELPPPGNGGTTEFADLRAAFDDLPEEQKNELRTKGYIGSHSVWHSRQLASPEVEILWKFKPDEHPVSKHKIYQIHEGSGRETLYIASHIFRIDGMSQEEFDAFYPPLYAFAQRPENIFSVEWKQPGDIVMWDNTSVMHRGTGGNFTGKYRRDMRRATVYDGGKEGWGVNQRDAQFQGLLQEASG</sequence>
<evidence type="ECO:0000256" key="1">
    <source>
        <dbReference type="ARBA" id="ARBA00005896"/>
    </source>
</evidence>
<comment type="similarity">
    <text evidence="1">Belongs to the TfdA dioxygenase family.</text>
</comment>
<dbReference type="EMBL" id="JAPQKS010000005">
    <property type="protein sequence ID" value="KAJ5225230.1"/>
    <property type="molecule type" value="Genomic_DNA"/>
</dbReference>
<reference evidence="7" key="1">
    <citation type="submission" date="2022-11" db="EMBL/GenBank/DDBJ databases">
        <authorList>
            <person name="Petersen C."/>
        </authorList>
    </citation>
    <scope>NUCLEOTIDE SEQUENCE</scope>
    <source>
        <strain evidence="7">IBT 19713</strain>
    </source>
</reference>
<accession>A0A9W9TL59</accession>
<evidence type="ECO:0000256" key="3">
    <source>
        <dbReference type="ARBA" id="ARBA00022964"/>
    </source>
</evidence>
<evidence type="ECO:0000256" key="2">
    <source>
        <dbReference type="ARBA" id="ARBA00022723"/>
    </source>
</evidence>
<dbReference type="GeneID" id="83203054"/>
<keyword evidence="5" id="KW-0408">Iron</keyword>
<evidence type="ECO:0000256" key="5">
    <source>
        <dbReference type="ARBA" id="ARBA00023004"/>
    </source>
</evidence>
<protein>
    <submittedName>
        <fullName evidence="7">Alpha-ketoglutarate-dependent 2-4-dichlorophenoxyacetate dioxygenase</fullName>
    </submittedName>
</protein>
<keyword evidence="3 7" id="KW-0223">Dioxygenase</keyword>
<dbReference type="OrthoDB" id="5818554at2759"/>
<reference evidence="7" key="2">
    <citation type="journal article" date="2023" name="IMA Fungus">
        <title>Comparative genomic study of the Penicillium genus elucidates a diverse pangenome and 15 lateral gene transfer events.</title>
        <authorList>
            <person name="Petersen C."/>
            <person name="Sorensen T."/>
            <person name="Nielsen M.R."/>
            <person name="Sondergaard T.E."/>
            <person name="Sorensen J.L."/>
            <person name="Fitzpatrick D.A."/>
            <person name="Frisvad J.C."/>
            <person name="Nielsen K.L."/>
        </authorList>
    </citation>
    <scope>NUCLEOTIDE SEQUENCE</scope>
    <source>
        <strain evidence="7">IBT 19713</strain>
    </source>
</reference>
<gene>
    <name evidence="7" type="ORF">N7468_006455</name>
</gene>
<dbReference type="Gene3D" id="3.60.130.10">
    <property type="entry name" value="Clavaminate synthase-like"/>
    <property type="match status" value="1"/>
</dbReference>
<comment type="caution">
    <text evidence="7">The sequence shown here is derived from an EMBL/GenBank/DDBJ whole genome shotgun (WGS) entry which is preliminary data.</text>
</comment>
<dbReference type="InterPro" id="IPR051178">
    <property type="entry name" value="TfdA_dioxygenase"/>
</dbReference>
<dbReference type="InterPro" id="IPR003819">
    <property type="entry name" value="TauD/TfdA-like"/>
</dbReference>
<dbReference type="PANTHER" id="PTHR43779">
    <property type="entry name" value="DIOXYGENASE RV0097-RELATED"/>
    <property type="match status" value="1"/>
</dbReference>
<organism evidence="7 8">
    <name type="scientific">Penicillium chermesinum</name>
    <dbReference type="NCBI Taxonomy" id="63820"/>
    <lineage>
        <taxon>Eukaryota</taxon>
        <taxon>Fungi</taxon>
        <taxon>Dikarya</taxon>
        <taxon>Ascomycota</taxon>
        <taxon>Pezizomycotina</taxon>
        <taxon>Eurotiomycetes</taxon>
        <taxon>Eurotiomycetidae</taxon>
        <taxon>Eurotiales</taxon>
        <taxon>Aspergillaceae</taxon>
        <taxon>Penicillium</taxon>
    </lineage>
</organism>